<proteinExistence type="predicted"/>
<accession>A0A150IZD6</accession>
<accession>A0A150IJD3</accession>
<feature type="transmembrane region" description="Helical" evidence="1">
    <location>
        <begin position="297"/>
        <end position="317"/>
    </location>
</feature>
<organism evidence="4 6">
    <name type="scientific">Candidatus Methanofastidiosum methylothiophilum</name>
    <dbReference type="NCBI Taxonomy" id="1705564"/>
    <lineage>
        <taxon>Archaea</taxon>
        <taxon>Methanobacteriati</taxon>
        <taxon>Methanobacteriota</taxon>
        <taxon>Stenosarchaea group</taxon>
        <taxon>Candidatus Methanofastidiosia</taxon>
        <taxon>Candidatus Methanofastidiosales</taxon>
        <taxon>Candidatus Methanofastidiosaceae</taxon>
        <taxon>Candidatus Methanofastidiosum</taxon>
    </lineage>
</organism>
<dbReference type="EMBL" id="LNJC01000021">
    <property type="protein sequence ID" value="KYC50024.1"/>
    <property type="molecule type" value="Genomic_DNA"/>
</dbReference>
<feature type="transmembrane region" description="Helical" evidence="1">
    <location>
        <begin position="241"/>
        <end position="260"/>
    </location>
</feature>
<evidence type="ECO:0000313" key="6">
    <source>
        <dbReference type="Proteomes" id="UP000091929"/>
    </source>
</evidence>
<gene>
    <name evidence="3" type="ORF">APG10_01461</name>
    <name evidence="4" type="ORF">APG11_01156</name>
    <name evidence="5" type="ORF">APG12_01112</name>
</gene>
<evidence type="ECO:0000313" key="7">
    <source>
        <dbReference type="Proteomes" id="UP000092401"/>
    </source>
</evidence>
<evidence type="ECO:0000313" key="4">
    <source>
        <dbReference type="EMBL" id="KYC47465.1"/>
    </source>
</evidence>
<dbReference type="Proteomes" id="UP000092403">
    <property type="component" value="Unassembled WGS sequence"/>
</dbReference>
<name>A0A150IRI5_9EURY</name>
<feature type="transmembrane region" description="Helical" evidence="1">
    <location>
        <begin position="266"/>
        <end position="285"/>
    </location>
</feature>
<feature type="domain" description="DUF8173" evidence="2">
    <location>
        <begin position="201"/>
        <end position="346"/>
    </location>
</feature>
<dbReference type="EMBL" id="LNGE01000044">
    <property type="protein sequence ID" value="KYC44744.1"/>
    <property type="molecule type" value="Genomic_DNA"/>
</dbReference>
<evidence type="ECO:0000259" key="2">
    <source>
        <dbReference type="Pfam" id="PF26514"/>
    </source>
</evidence>
<dbReference type="Proteomes" id="UP000091929">
    <property type="component" value="Unassembled WGS sequence"/>
</dbReference>
<feature type="transmembrane region" description="Helical" evidence="1">
    <location>
        <begin position="323"/>
        <end position="343"/>
    </location>
</feature>
<evidence type="ECO:0000313" key="5">
    <source>
        <dbReference type="EMBL" id="KYC50024.1"/>
    </source>
</evidence>
<evidence type="ECO:0000313" key="3">
    <source>
        <dbReference type="EMBL" id="KYC44744.1"/>
    </source>
</evidence>
<keyword evidence="1" id="KW-0472">Membrane</keyword>
<dbReference type="InterPro" id="IPR058486">
    <property type="entry name" value="DUF8173"/>
</dbReference>
<reference evidence="6 7" key="1">
    <citation type="journal article" date="2016" name="ISME J.">
        <title>Chasing the elusive Euryarchaeota class WSA2: genomes reveal a uniquely fastidious methyl-reducing methanogen.</title>
        <authorList>
            <person name="Nobu M.K."/>
            <person name="Narihiro T."/>
            <person name="Kuroda K."/>
            <person name="Mei R."/>
            <person name="Liu W.T."/>
        </authorList>
    </citation>
    <scope>NUCLEOTIDE SEQUENCE [LARGE SCALE GENOMIC DNA]</scope>
    <source>
        <strain evidence="3">B03fssc0709_Meth_Bin005</strain>
        <strain evidence="4">B15fssc0709_Meth_Bin003</strain>
        <strain evidence="5">BMIXfssc0709_Meth_Bin006</strain>
    </source>
</reference>
<keyword evidence="1" id="KW-1133">Transmembrane helix</keyword>
<dbReference type="Proteomes" id="UP000092401">
    <property type="component" value="Unassembled WGS sequence"/>
</dbReference>
<dbReference type="EMBL" id="LNGF01000023">
    <property type="protein sequence ID" value="KYC47465.1"/>
    <property type="molecule type" value="Genomic_DNA"/>
</dbReference>
<keyword evidence="1" id="KW-0812">Transmembrane</keyword>
<dbReference type="Pfam" id="PF26514">
    <property type="entry name" value="DUF8173"/>
    <property type="match status" value="1"/>
</dbReference>
<accession>A0A150IRI5</accession>
<sequence length="354" mass="37517">MMNMKKMMVVLLLLALLVPSVYAAQTVKDQNGKVINIQNDVNDDLFVSGDQVTINGNINGDLFAVGGQIVVNGNVTGDAYIAGGNVTVNGNITGGLILGAGQATISGNTGKILAACGDLAVKGKTDKIIAGAGNVKIYSTSVVNRYAYISTGVFENQGKINGELNLSAEQLIEKGSVGSFNFQQNTFSRDFSKGIKSMITVFSVLAAIGMLVLGILFIHLFPKLFFVIEKEVEKDIPLRTVVGFLLAIASVIAITIIAITVIGFPIAAILGMFLVVALMTSGLFVSYCTGKFVTKRLNINTTDVGIFIIGFLVLTVLKLIPVLGFFVGLVVVSLGFGAIFYTLKNNWNLITAKN</sequence>
<protein>
    <recommendedName>
        <fullName evidence="2">DUF8173 domain-containing protein</fullName>
    </recommendedName>
</protein>
<evidence type="ECO:0000256" key="1">
    <source>
        <dbReference type="SAM" id="Phobius"/>
    </source>
</evidence>
<comment type="caution">
    <text evidence="4">The sequence shown here is derived from an EMBL/GenBank/DDBJ whole genome shotgun (WGS) entry which is preliminary data.</text>
</comment>
<dbReference type="AlphaFoldDB" id="A0A150IRI5"/>
<feature type="transmembrane region" description="Helical" evidence="1">
    <location>
        <begin position="198"/>
        <end position="221"/>
    </location>
</feature>